<reference evidence="1 2" key="1">
    <citation type="submission" date="2015-10" db="EMBL/GenBank/DDBJ databases">
        <title>Draft genome sequence of Novosphingobium fuchskuhlense DSM 25065 isolated from a surface water sample of the southwest basin of Lake Grosse Fuchskuhle.</title>
        <authorList>
            <person name="Ruckert C."/>
            <person name="Winkler A."/>
            <person name="Glaeser J."/>
            <person name="Grossart H.-P."/>
            <person name="Kalinowski J."/>
            <person name="Glaeser S."/>
        </authorList>
    </citation>
    <scope>NUCLEOTIDE SEQUENCE [LARGE SCALE GENOMIC DNA]</scope>
    <source>
        <strain evidence="1 2">FNE08-7</strain>
    </source>
</reference>
<gene>
    <name evidence="1" type="ORF">AQZ52_15870</name>
</gene>
<accession>A0A124JTL8</accession>
<evidence type="ECO:0000313" key="1">
    <source>
        <dbReference type="EMBL" id="KUR70324.1"/>
    </source>
</evidence>
<sequence>MNLSELLNADMTTLARWSRQGLDWWIGELRTLIPARFAGNADRLRAFHRLEKNGAVHASGNPRADTLVLPGELCFIRHLQLPAMSEADLLSLVTLDADRILPLSAAEIVLGVRKLGPSSTEGLVDVVVGCLPLGRARSVAEALAEQALVPAHVGPLAEDDDQTLAFDLAPGMRKAGLLPQRPAVARAWWIAAAVLLLVNLGIATLREQQQVNHLQEMVDAQSTALGAVRRIEGRLRTNAKSIEQLRARRDHQQPERALAALTRVLPQKCWVQRIEWDGARMRVAGYCAKDVNPVAAVKASGAFAFVRASRAEALAQTFSGTPFDFNASLERTAP</sequence>
<evidence type="ECO:0008006" key="3">
    <source>
        <dbReference type="Google" id="ProtNLM"/>
    </source>
</evidence>
<dbReference type="Proteomes" id="UP000058012">
    <property type="component" value="Unassembled WGS sequence"/>
</dbReference>
<keyword evidence="2" id="KW-1185">Reference proteome</keyword>
<dbReference type="Gene3D" id="3.30.1490.300">
    <property type="match status" value="1"/>
</dbReference>
<protein>
    <recommendedName>
        <fullName evidence="3">General secretion pathway protein GspL</fullName>
    </recommendedName>
</protein>
<dbReference type="STRING" id="1117702.AQZ52_15870"/>
<organism evidence="1 2">
    <name type="scientific">Novosphingobium fuchskuhlense</name>
    <dbReference type="NCBI Taxonomy" id="1117702"/>
    <lineage>
        <taxon>Bacteria</taxon>
        <taxon>Pseudomonadati</taxon>
        <taxon>Pseudomonadota</taxon>
        <taxon>Alphaproteobacteria</taxon>
        <taxon>Sphingomonadales</taxon>
        <taxon>Sphingomonadaceae</taxon>
        <taxon>Novosphingobium</taxon>
    </lineage>
</organism>
<dbReference type="EMBL" id="LLZS01000009">
    <property type="protein sequence ID" value="KUR70324.1"/>
    <property type="molecule type" value="Genomic_DNA"/>
</dbReference>
<name>A0A124JTL8_9SPHN</name>
<evidence type="ECO:0000313" key="2">
    <source>
        <dbReference type="Proteomes" id="UP000058012"/>
    </source>
</evidence>
<proteinExistence type="predicted"/>
<dbReference type="AlphaFoldDB" id="A0A124JTL8"/>
<comment type="caution">
    <text evidence="1">The sequence shown here is derived from an EMBL/GenBank/DDBJ whole genome shotgun (WGS) entry which is preliminary data.</text>
</comment>